<keyword evidence="3 4" id="KW-0418">Kinase</keyword>
<keyword evidence="8" id="KW-1185">Reference proteome</keyword>
<organism evidence="7 8">
    <name type="scientific">Ferroacidibacillus organovorans</name>
    <dbReference type="NCBI Taxonomy" id="1765683"/>
    <lineage>
        <taxon>Bacteria</taxon>
        <taxon>Bacillati</taxon>
        <taxon>Bacillota</taxon>
        <taxon>Bacilli</taxon>
        <taxon>Bacillales</taxon>
        <taxon>Alicyclobacillaceae</taxon>
        <taxon>Ferroacidibacillus</taxon>
    </lineage>
</organism>
<evidence type="ECO:0000259" key="5">
    <source>
        <dbReference type="Pfam" id="PF00370"/>
    </source>
</evidence>
<dbReference type="InterPro" id="IPR043129">
    <property type="entry name" value="ATPase_NBD"/>
</dbReference>
<dbReference type="Pfam" id="PF00370">
    <property type="entry name" value="FGGY_N"/>
    <property type="match status" value="1"/>
</dbReference>
<dbReference type="InterPro" id="IPR018484">
    <property type="entry name" value="FGGY_N"/>
</dbReference>
<dbReference type="PANTHER" id="PTHR43095:SF2">
    <property type="entry name" value="GLUCONOKINASE"/>
    <property type="match status" value="1"/>
</dbReference>
<evidence type="ECO:0008006" key="9">
    <source>
        <dbReference type="Google" id="ProtNLM"/>
    </source>
</evidence>
<dbReference type="EMBL" id="LPVJ01000006">
    <property type="protein sequence ID" value="KUO97100.1"/>
    <property type="molecule type" value="Genomic_DNA"/>
</dbReference>
<evidence type="ECO:0000256" key="4">
    <source>
        <dbReference type="RuleBase" id="RU003733"/>
    </source>
</evidence>
<dbReference type="AlphaFoldDB" id="A0A124IWD8"/>
<dbReference type="GO" id="GO:0005975">
    <property type="term" value="P:carbohydrate metabolic process"/>
    <property type="evidence" value="ECO:0007669"/>
    <property type="project" value="InterPro"/>
</dbReference>
<evidence type="ECO:0000313" key="8">
    <source>
        <dbReference type="Proteomes" id="UP000053557"/>
    </source>
</evidence>
<comment type="similarity">
    <text evidence="1 4">Belongs to the FGGY kinase family.</text>
</comment>
<feature type="domain" description="Carbohydrate kinase FGGY N-terminal" evidence="5">
    <location>
        <begin position="7"/>
        <end position="249"/>
    </location>
</feature>
<evidence type="ECO:0000256" key="2">
    <source>
        <dbReference type="ARBA" id="ARBA00022679"/>
    </source>
</evidence>
<sequence length="493" mass="54675">MDEKFCIIGLDLGTTSVKTLMVDQSGVTRFKAAQKISTSHDATGRAVQDPFEIRDALHEVFESALHAAAKENLLVQRVGFSAAMHSVMIVSEAGEPLTQAMTWMDTRAKRQAESLWGSPIGKRVYEVTGTPIHAMSPLVKLVWLRETQPQLLKTGHRFVSVKEWIWHAWFGEWVIDESMAGATGLYDVENRCWHEDALALAGIIRSQLSQIVFTSYRKAGCREARLQAAGLSEDTLFSIGSTDGVLANLALGVTDASKMVLTVGTSMAVRSGADRKITDHQYRPFCYRLDDRRFVVGAPSNSGGVILEWLMRLLCGDDREGYADGKLAAFLREAGDLEPQDLICLPYAAGERAPLWDEEARASFIGLHLEHRKIHLVRAAIDGMIYNAKWLIDQLAASTGYPEQVYVSGKLFDEPWICQLCANVFGVPVARQALEDASTIGAILLAADTDAFARPLKCGEPSERIEPEEERVGALQIRFKEYRRLCRLLYPNA</sequence>
<dbReference type="Proteomes" id="UP000053557">
    <property type="component" value="Unassembled WGS sequence"/>
</dbReference>
<protein>
    <recommendedName>
        <fullName evidence="9">Gluconate kinase</fullName>
    </recommendedName>
</protein>
<evidence type="ECO:0000256" key="1">
    <source>
        <dbReference type="ARBA" id="ARBA00009156"/>
    </source>
</evidence>
<evidence type="ECO:0000259" key="6">
    <source>
        <dbReference type="Pfam" id="PF02782"/>
    </source>
</evidence>
<dbReference type="InterPro" id="IPR018483">
    <property type="entry name" value="Carb_kinase_FGGY_CS"/>
</dbReference>
<dbReference type="PROSITE" id="PS00445">
    <property type="entry name" value="FGGY_KINASES_2"/>
    <property type="match status" value="1"/>
</dbReference>
<dbReference type="GO" id="GO:0016773">
    <property type="term" value="F:phosphotransferase activity, alcohol group as acceptor"/>
    <property type="evidence" value="ECO:0007669"/>
    <property type="project" value="InterPro"/>
</dbReference>
<dbReference type="RefSeq" id="WP_067711540.1">
    <property type="nucleotide sequence ID" value="NZ_LPVJ01000006.1"/>
</dbReference>
<dbReference type="InterPro" id="IPR000577">
    <property type="entry name" value="Carb_kinase_FGGY"/>
</dbReference>
<evidence type="ECO:0000256" key="3">
    <source>
        <dbReference type="ARBA" id="ARBA00022777"/>
    </source>
</evidence>
<dbReference type="GO" id="GO:0016301">
    <property type="term" value="F:kinase activity"/>
    <property type="evidence" value="ECO:0007669"/>
    <property type="project" value="UniProtKB-KW"/>
</dbReference>
<dbReference type="SUPFAM" id="SSF53067">
    <property type="entry name" value="Actin-like ATPase domain"/>
    <property type="match status" value="2"/>
</dbReference>
<dbReference type="PIRSF" id="PIRSF000538">
    <property type="entry name" value="GlpK"/>
    <property type="match status" value="1"/>
</dbReference>
<evidence type="ECO:0000313" key="7">
    <source>
        <dbReference type="EMBL" id="KUO97100.1"/>
    </source>
</evidence>
<dbReference type="Pfam" id="PF02782">
    <property type="entry name" value="FGGY_C"/>
    <property type="match status" value="1"/>
</dbReference>
<accession>A0A124IWD8</accession>
<reference evidence="7 8" key="1">
    <citation type="submission" date="2015-12" db="EMBL/GenBank/DDBJ databases">
        <title>Draft genome sequence of Acidibacillus ferrooxidans ITV001, isolated from a chalcopyrite acid mine drainage site in Brazil.</title>
        <authorList>
            <person name="Dall'Agnol H."/>
            <person name="Nancucheo I."/>
            <person name="Johnson B."/>
            <person name="Oliveira R."/>
            <person name="Leite L."/>
            <person name="Pylro V."/>
            <person name="Nunes G.L."/>
            <person name="Tzotzos G."/>
            <person name="Fernandes G.R."/>
            <person name="Dutra J."/>
            <person name="Orellana S.C."/>
            <person name="Oliveira G."/>
        </authorList>
    </citation>
    <scope>NUCLEOTIDE SEQUENCE [LARGE SCALE GENOMIC DNA]</scope>
    <source>
        <strain evidence="8">ITV01</strain>
    </source>
</reference>
<dbReference type="Gene3D" id="3.30.420.40">
    <property type="match status" value="2"/>
</dbReference>
<dbReference type="InterPro" id="IPR018485">
    <property type="entry name" value="FGGY_C"/>
</dbReference>
<dbReference type="PANTHER" id="PTHR43095">
    <property type="entry name" value="SUGAR KINASE"/>
    <property type="match status" value="1"/>
</dbReference>
<gene>
    <name evidence="7" type="ORF">ATW55_12370</name>
</gene>
<dbReference type="CDD" id="cd07770">
    <property type="entry name" value="ASKHA_NBD_FGGY_GntK"/>
    <property type="match status" value="1"/>
</dbReference>
<proteinExistence type="inferred from homology"/>
<comment type="caution">
    <text evidence="7">The sequence shown here is derived from an EMBL/GenBank/DDBJ whole genome shotgun (WGS) entry which is preliminary data.</text>
</comment>
<dbReference type="OrthoDB" id="9805576at2"/>
<name>A0A124IWD8_9BACL</name>
<dbReference type="InterPro" id="IPR050406">
    <property type="entry name" value="FGGY_Carb_Kinase"/>
</dbReference>
<keyword evidence="2 4" id="KW-0808">Transferase</keyword>
<feature type="domain" description="Carbohydrate kinase FGGY C-terminal" evidence="6">
    <location>
        <begin position="287"/>
        <end position="447"/>
    </location>
</feature>